<dbReference type="EMBL" id="HBUF01012176">
    <property type="protein sequence ID" value="CAG6608557.1"/>
    <property type="molecule type" value="Transcribed_RNA"/>
</dbReference>
<feature type="compositionally biased region" description="Low complexity" evidence="1">
    <location>
        <begin position="1"/>
        <end position="43"/>
    </location>
</feature>
<dbReference type="EMBL" id="HBUF01012175">
    <property type="protein sequence ID" value="CAG6608553.1"/>
    <property type="molecule type" value="Transcribed_RNA"/>
</dbReference>
<evidence type="ECO:0000256" key="1">
    <source>
        <dbReference type="SAM" id="MobiDB-lite"/>
    </source>
</evidence>
<evidence type="ECO:0000313" key="2">
    <source>
        <dbReference type="EMBL" id="CAG6608553.1"/>
    </source>
</evidence>
<accession>A0A8D8LL58</accession>
<proteinExistence type="predicted"/>
<reference evidence="2" key="1">
    <citation type="submission" date="2021-05" db="EMBL/GenBank/DDBJ databases">
        <authorList>
            <person name="Alioto T."/>
            <person name="Alioto T."/>
            <person name="Gomez Garrido J."/>
        </authorList>
    </citation>
    <scope>NUCLEOTIDE SEQUENCE</scope>
</reference>
<protein>
    <submittedName>
        <fullName evidence="2">Uncharacterized protein</fullName>
    </submittedName>
</protein>
<feature type="region of interest" description="Disordered" evidence="1">
    <location>
        <begin position="1"/>
        <end position="51"/>
    </location>
</feature>
<organism evidence="2">
    <name type="scientific">Cacopsylla melanoneura</name>
    <dbReference type="NCBI Taxonomy" id="428564"/>
    <lineage>
        <taxon>Eukaryota</taxon>
        <taxon>Metazoa</taxon>
        <taxon>Ecdysozoa</taxon>
        <taxon>Arthropoda</taxon>
        <taxon>Hexapoda</taxon>
        <taxon>Insecta</taxon>
        <taxon>Pterygota</taxon>
        <taxon>Neoptera</taxon>
        <taxon>Paraneoptera</taxon>
        <taxon>Hemiptera</taxon>
        <taxon>Sternorrhyncha</taxon>
        <taxon>Psylloidea</taxon>
        <taxon>Psyllidae</taxon>
        <taxon>Psyllinae</taxon>
        <taxon>Cacopsylla</taxon>
    </lineage>
</organism>
<name>A0A8D8LL58_9HEMI</name>
<sequence>MIDTSSHLLNKNSTSSTTNSPPTSPSPSTSPLRRPPSALSPPNETHRISHTLKSIPTQRLSVINSALTIPWLWYLPNRHRVTTSRTVRFKVLPQLDCRHLVEGRAVWLVGLRYESSSLVYLHLKTVQTWKIQLMVMEE</sequence>
<dbReference type="AlphaFoldDB" id="A0A8D8LL58"/>